<keyword evidence="11" id="KW-0472">Membrane</keyword>
<evidence type="ECO:0000256" key="12">
    <source>
        <dbReference type="ARBA" id="ARBA00023242"/>
    </source>
</evidence>
<evidence type="ECO:0000256" key="14">
    <source>
        <dbReference type="PROSITE-ProRule" id="PRU00192"/>
    </source>
</evidence>
<accession>A0AA97LCF4</accession>
<evidence type="ECO:0000256" key="4">
    <source>
        <dbReference type="ARBA" id="ARBA00005864"/>
    </source>
</evidence>
<dbReference type="InterPro" id="IPR001849">
    <property type="entry name" value="PH_domain"/>
</dbReference>
<sequence length="299" mass="34663">MFSPTQDASGDSQTWNFTSEASLSLSCPENRAENFLPKATQEPGLVLKQGYLEKKSKDPKIFGSEWQKRWCVLDQMAFYYYANEKSKQPKGMFLIENYRARLASYLRKDARRDCCFELMCPGKRTYEFTAPSPEEAKDWVDQILFLLKDMRSLIIPCEDEEDDKEETYDDIDSFDSPSTTLQQNFSLNLEEEETKGESKEGIYEILPDEELGLIAPDNIEVADKLEKTGSFIRSYTNYYQGLWDCTSGHPDELSFQRGDLIYILSKEYNMYGWWVGELNNVVGIVPKEYLVPAYDMEDI</sequence>
<dbReference type="AlphaFoldDB" id="A0AA97LCF4"/>
<dbReference type="InterPro" id="IPR035765">
    <property type="entry name" value="SKAP1_SH3"/>
</dbReference>
<keyword evidence="6" id="KW-1003">Cell membrane</keyword>
<comment type="subcellular location">
    <subcellularLocation>
        <location evidence="2">Cell membrane</location>
    </subcellularLocation>
    <subcellularLocation>
        <location evidence="3">Cytoplasm</location>
    </subcellularLocation>
    <subcellularLocation>
        <location evidence="1">Nucleus</location>
    </subcellularLocation>
</comment>
<comment type="similarity">
    <text evidence="4">Belongs to the SKAP family.</text>
</comment>
<dbReference type="InterPro" id="IPR036028">
    <property type="entry name" value="SH3-like_dom_sf"/>
</dbReference>
<dbReference type="SUPFAM" id="SSF50729">
    <property type="entry name" value="PH domain-like"/>
    <property type="match status" value="1"/>
</dbReference>
<keyword evidence="18" id="KW-0808">Transferase</keyword>
<dbReference type="GO" id="GO:0005737">
    <property type="term" value="C:cytoplasm"/>
    <property type="evidence" value="ECO:0007669"/>
    <property type="project" value="UniProtKB-SubCell"/>
</dbReference>
<evidence type="ECO:0000313" key="17">
    <source>
        <dbReference type="Proteomes" id="UP001190640"/>
    </source>
</evidence>
<evidence type="ECO:0000256" key="1">
    <source>
        <dbReference type="ARBA" id="ARBA00004123"/>
    </source>
</evidence>
<dbReference type="KEGG" id="emc:129340230"/>
<dbReference type="Pfam" id="PF00169">
    <property type="entry name" value="PH"/>
    <property type="match status" value="1"/>
</dbReference>
<dbReference type="Gene3D" id="2.30.30.40">
    <property type="entry name" value="SH3 Domains"/>
    <property type="match status" value="1"/>
</dbReference>
<evidence type="ECO:0000256" key="3">
    <source>
        <dbReference type="ARBA" id="ARBA00004496"/>
    </source>
</evidence>
<dbReference type="PRINTS" id="PR00452">
    <property type="entry name" value="SH3DOMAIN"/>
</dbReference>
<keyword evidence="10" id="KW-1064">Adaptive immunity</keyword>
<dbReference type="Pfam" id="PF07653">
    <property type="entry name" value="SH3_2"/>
    <property type="match status" value="1"/>
</dbReference>
<evidence type="ECO:0000256" key="2">
    <source>
        <dbReference type="ARBA" id="ARBA00004236"/>
    </source>
</evidence>
<dbReference type="InterPro" id="IPR011993">
    <property type="entry name" value="PH-like_dom_sf"/>
</dbReference>
<evidence type="ECO:0000259" key="16">
    <source>
        <dbReference type="PROSITE" id="PS50003"/>
    </source>
</evidence>
<evidence type="ECO:0000256" key="10">
    <source>
        <dbReference type="ARBA" id="ARBA00023130"/>
    </source>
</evidence>
<organism evidence="17 18">
    <name type="scientific">Eublepharis macularius</name>
    <name type="common">Leopard gecko</name>
    <name type="synonym">Cyrtodactylus macularius</name>
    <dbReference type="NCBI Taxonomy" id="481883"/>
    <lineage>
        <taxon>Eukaryota</taxon>
        <taxon>Metazoa</taxon>
        <taxon>Chordata</taxon>
        <taxon>Craniata</taxon>
        <taxon>Vertebrata</taxon>
        <taxon>Euteleostomi</taxon>
        <taxon>Lepidosauria</taxon>
        <taxon>Squamata</taxon>
        <taxon>Bifurcata</taxon>
        <taxon>Gekkota</taxon>
        <taxon>Eublepharidae</taxon>
        <taxon>Eublepharinae</taxon>
        <taxon>Eublepharis</taxon>
    </lineage>
</organism>
<evidence type="ECO:0000256" key="9">
    <source>
        <dbReference type="ARBA" id="ARBA00022859"/>
    </source>
</evidence>
<dbReference type="GO" id="GO:0005634">
    <property type="term" value="C:nucleus"/>
    <property type="evidence" value="ECO:0007669"/>
    <property type="project" value="UniProtKB-SubCell"/>
</dbReference>
<evidence type="ECO:0000259" key="15">
    <source>
        <dbReference type="PROSITE" id="PS50002"/>
    </source>
</evidence>
<evidence type="ECO:0000256" key="11">
    <source>
        <dbReference type="ARBA" id="ARBA00023136"/>
    </source>
</evidence>
<keyword evidence="5 14" id="KW-0728">SH3 domain</keyword>
<keyword evidence="17" id="KW-1185">Reference proteome</keyword>
<protein>
    <recommendedName>
        <fullName evidence="13">Src kinase-associated phosphoprotein 1</fullName>
    </recommendedName>
</protein>
<dbReference type="PANTHER" id="PTHR15129:SF1">
    <property type="entry name" value="SRC KINASE-ASSOCIATED PHOSPHOPROTEIN 1"/>
    <property type="match status" value="1"/>
</dbReference>
<keyword evidence="9" id="KW-0391">Immunity</keyword>
<dbReference type="CTD" id="8631"/>
<dbReference type="SUPFAM" id="SSF50044">
    <property type="entry name" value="SH3-domain"/>
    <property type="match status" value="1"/>
</dbReference>
<dbReference type="SMART" id="SM00326">
    <property type="entry name" value="SH3"/>
    <property type="match status" value="1"/>
</dbReference>
<keyword evidence="8" id="KW-0597">Phosphoprotein</keyword>
<evidence type="ECO:0000256" key="8">
    <source>
        <dbReference type="ARBA" id="ARBA00022553"/>
    </source>
</evidence>
<dbReference type="CDD" id="cd12044">
    <property type="entry name" value="SH3_SKAP1"/>
    <property type="match status" value="1"/>
</dbReference>
<dbReference type="CDD" id="cd13380">
    <property type="entry name" value="PH_Skap1"/>
    <property type="match status" value="1"/>
</dbReference>
<evidence type="ECO:0000256" key="13">
    <source>
        <dbReference type="ARBA" id="ARBA00039670"/>
    </source>
</evidence>
<dbReference type="GO" id="GO:0005886">
    <property type="term" value="C:plasma membrane"/>
    <property type="evidence" value="ECO:0007669"/>
    <property type="project" value="UniProtKB-SubCell"/>
</dbReference>
<reference evidence="18" key="1">
    <citation type="submission" date="2025-08" db="UniProtKB">
        <authorList>
            <consortium name="RefSeq"/>
        </authorList>
    </citation>
    <scope>IDENTIFICATION</scope>
    <source>
        <tissue evidence="18">Blood</tissue>
    </source>
</reference>
<feature type="domain" description="PH" evidence="16">
    <location>
        <begin position="45"/>
        <end position="148"/>
    </location>
</feature>
<proteinExistence type="inferred from homology"/>
<evidence type="ECO:0000313" key="18">
    <source>
        <dbReference type="RefSeq" id="XP_054850865.1"/>
    </source>
</evidence>
<dbReference type="InterPro" id="IPR037781">
    <property type="entry name" value="SKAP_fam"/>
</dbReference>
<name>A0AA97LCF4_EUBMA</name>
<dbReference type="GO" id="GO:0016301">
    <property type="term" value="F:kinase activity"/>
    <property type="evidence" value="ECO:0007669"/>
    <property type="project" value="UniProtKB-KW"/>
</dbReference>
<dbReference type="Gene3D" id="2.30.29.30">
    <property type="entry name" value="Pleckstrin-homology domain (PH domain)/Phosphotyrosine-binding domain (PTB)"/>
    <property type="match status" value="1"/>
</dbReference>
<evidence type="ECO:0000256" key="7">
    <source>
        <dbReference type="ARBA" id="ARBA00022490"/>
    </source>
</evidence>
<dbReference type="RefSeq" id="XP_054850865.1">
    <property type="nucleotide sequence ID" value="XM_054994890.1"/>
</dbReference>
<evidence type="ECO:0000256" key="5">
    <source>
        <dbReference type="ARBA" id="ARBA00022443"/>
    </source>
</evidence>
<keyword evidence="7" id="KW-0963">Cytoplasm</keyword>
<dbReference type="FunFam" id="2.30.30.40:FF:000097">
    <property type="entry name" value="Putative src kinase-associated phosphoprotein 2"/>
    <property type="match status" value="1"/>
</dbReference>
<dbReference type="InterPro" id="IPR001452">
    <property type="entry name" value="SH3_domain"/>
</dbReference>
<dbReference type="SMART" id="SM00233">
    <property type="entry name" value="PH"/>
    <property type="match status" value="1"/>
</dbReference>
<dbReference type="Proteomes" id="UP001190640">
    <property type="component" value="Chromosome 12"/>
</dbReference>
<dbReference type="PROSITE" id="PS50003">
    <property type="entry name" value="PH_DOMAIN"/>
    <property type="match status" value="1"/>
</dbReference>
<dbReference type="GO" id="GO:0002250">
    <property type="term" value="P:adaptive immune response"/>
    <property type="evidence" value="ECO:0007669"/>
    <property type="project" value="UniProtKB-KW"/>
</dbReference>
<keyword evidence="18" id="KW-0418">Kinase</keyword>
<evidence type="ECO:0000256" key="6">
    <source>
        <dbReference type="ARBA" id="ARBA00022475"/>
    </source>
</evidence>
<gene>
    <name evidence="18" type="primary">SKAP1</name>
</gene>
<feature type="domain" description="SH3" evidence="15">
    <location>
        <begin position="234"/>
        <end position="295"/>
    </location>
</feature>
<dbReference type="PROSITE" id="PS50002">
    <property type="entry name" value="SH3"/>
    <property type="match status" value="1"/>
</dbReference>
<dbReference type="GeneID" id="129340230"/>
<keyword evidence="12" id="KW-0539">Nucleus</keyword>
<dbReference type="PANTHER" id="PTHR15129">
    <property type="entry name" value="SRC-ASSOCIATED ADAPTOR PROTEIN"/>
    <property type="match status" value="1"/>
</dbReference>